<dbReference type="RefSeq" id="WP_144847000.1">
    <property type="nucleotide sequence ID" value="NZ_VNJI01000012.1"/>
</dbReference>
<keyword evidence="2 4" id="KW-0547">Nucleotide-binding</keyword>
<dbReference type="InterPro" id="IPR002698">
    <property type="entry name" value="FTHF_cligase"/>
</dbReference>
<dbReference type="GO" id="GO:0030272">
    <property type="term" value="F:5-formyltetrahydrofolate cyclo-ligase activity"/>
    <property type="evidence" value="ECO:0007669"/>
    <property type="project" value="UniProtKB-EC"/>
</dbReference>
<evidence type="ECO:0000256" key="5">
    <source>
        <dbReference type="RuleBase" id="RU361279"/>
    </source>
</evidence>
<feature type="binding site" evidence="4">
    <location>
        <position position="61"/>
    </location>
    <ligand>
        <name>substrate</name>
    </ligand>
</feature>
<dbReference type="Proteomes" id="UP000317036">
    <property type="component" value="Unassembled WGS sequence"/>
</dbReference>
<proteinExistence type="inferred from homology"/>
<name>A0A559KCE1_9BACL</name>
<dbReference type="GO" id="GO:0009396">
    <property type="term" value="P:folic acid-containing compound biosynthetic process"/>
    <property type="evidence" value="ECO:0007669"/>
    <property type="project" value="TreeGrafter"/>
</dbReference>
<keyword evidence="3 4" id="KW-0067">ATP-binding</keyword>
<organism evidence="6 7">
    <name type="scientific">Paenibacillus cremeus</name>
    <dbReference type="NCBI Taxonomy" id="2163881"/>
    <lineage>
        <taxon>Bacteria</taxon>
        <taxon>Bacillati</taxon>
        <taxon>Bacillota</taxon>
        <taxon>Bacilli</taxon>
        <taxon>Bacillales</taxon>
        <taxon>Paenibacillaceae</taxon>
        <taxon>Paenibacillus</taxon>
    </lineage>
</organism>
<feature type="binding site" evidence="4">
    <location>
        <position position="66"/>
    </location>
    <ligand>
        <name>substrate</name>
    </ligand>
</feature>
<dbReference type="SUPFAM" id="SSF100950">
    <property type="entry name" value="NagB/RpiA/CoA transferase-like"/>
    <property type="match status" value="1"/>
</dbReference>
<dbReference type="PANTHER" id="PTHR23407:SF1">
    <property type="entry name" value="5-FORMYLTETRAHYDROFOLATE CYCLO-LIGASE"/>
    <property type="match status" value="1"/>
</dbReference>
<reference evidence="6 7" key="1">
    <citation type="submission" date="2019-07" db="EMBL/GenBank/DDBJ databases">
        <authorList>
            <person name="Kim J."/>
        </authorList>
    </citation>
    <scope>NUCLEOTIDE SEQUENCE [LARGE SCALE GENOMIC DNA]</scope>
    <source>
        <strain evidence="6 7">JC52</strain>
    </source>
</reference>
<keyword evidence="5" id="KW-0460">Magnesium</keyword>
<sequence length="211" mass="24443">MNIKERKIELRREAEALRSAISEEARQRKSAHISEVLIERLEELLQPDPTVRRKPTLFTYMPIKTEVDVTPVLEACWKRSWRVVVSKVVPAYKQLKLFEIRSYVDLERGAWGIREPVAKAPQLFDIRQIDVVLVPGLAFDLNMGRLGYGGGYYDRFMQQYVRTGLPKPYIIAAAFEDQLISEVPMGLFDFRIDELITEERRITGRSAETDV</sequence>
<dbReference type="InterPro" id="IPR037171">
    <property type="entry name" value="NagB/RpiA_transferase-like"/>
</dbReference>
<evidence type="ECO:0000256" key="3">
    <source>
        <dbReference type="ARBA" id="ARBA00022840"/>
    </source>
</evidence>
<dbReference type="AlphaFoldDB" id="A0A559KCE1"/>
<dbReference type="GO" id="GO:0035999">
    <property type="term" value="P:tetrahydrofolate interconversion"/>
    <property type="evidence" value="ECO:0007669"/>
    <property type="project" value="TreeGrafter"/>
</dbReference>
<comment type="caution">
    <text evidence="6">The sequence shown here is derived from an EMBL/GenBank/DDBJ whole genome shotgun (WGS) entry which is preliminary data.</text>
</comment>
<dbReference type="Pfam" id="PF01812">
    <property type="entry name" value="5-FTHF_cyc-lig"/>
    <property type="match status" value="1"/>
</dbReference>
<evidence type="ECO:0000313" key="7">
    <source>
        <dbReference type="Proteomes" id="UP000317036"/>
    </source>
</evidence>
<dbReference type="GO" id="GO:0005524">
    <property type="term" value="F:ATP binding"/>
    <property type="evidence" value="ECO:0007669"/>
    <property type="project" value="UniProtKB-KW"/>
</dbReference>
<dbReference type="Gene3D" id="3.40.50.10420">
    <property type="entry name" value="NagB/RpiA/CoA transferase-like"/>
    <property type="match status" value="1"/>
</dbReference>
<comment type="similarity">
    <text evidence="1 5">Belongs to the 5-formyltetrahydrofolate cyclo-ligase family.</text>
</comment>
<dbReference type="PIRSF" id="PIRSF006806">
    <property type="entry name" value="FTHF_cligase"/>
    <property type="match status" value="1"/>
</dbReference>
<evidence type="ECO:0000256" key="4">
    <source>
        <dbReference type="PIRSR" id="PIRSR006806-1"/>
    </source>
</evidence>
<evidence type="ECO:0000256" key="2">
    <source>
        <dbReference type="ARBA" id="ARBA00022741"/>
    </source>
</evidence>
<feature type="binding site" evidence="4">
    <location>
        <begin position="145"/>
        <end position="153"/>
    </location>
    <ligand>
        <name>ATP</name>
        <dbReference type="ChEBI" id="CHEBI:30616"/>
    </ligand>
</feature>
<dbReference type="GO" id="GO:0046872">
    <property type="term" value="F:metal ion binding"/>
    <property type="evidence" value="ECO:0007669"/>
    <property type="project" value="UniProtKB-KW"/>
</dbReference>
<dbReference type="PANTHER" id="PTHR23407">
    <property type="entry name" value="ATPASE INHIBITOR/5-FORMYLTETRAHYDROFOLATE CYCLO-LIGASE"/>
    <property type="match status" value="1"/>
</dbReference>
<keyword evidence="7" id="KW-1185">Reference proteome</keyword>
<dbReference type="OrthoDB" id="9801938at2"/>
<dbReference type="InterPro" id="IPR024185">
    <property type="entry name" value="FTHF_cligase-like_sf"/>
</dbReference>
<keyword evidence="6" id="KW-0436">Ligase</keyword>
<keyword evidence="5" id="KW-0479">Metal-binding</keyword>
<comment type="cofactor">
    <cofactor evidence="5">
        <name>Mg(2+)</name>
        <dbReference type="ChEBI" id="CHEBI:18420"/>
    </cofactor>
</comment>
<gene>
    <name evidence="6" type="ORF">FPZ49_12295</name>
</gene>
<dbReference type="EC" id="6.3.3.2" evidence="5"/>
<dbReference type="NCBIfam" id="TIGR02727">
    <property type="entry name" value="MTHFS_bact"/>
    <property type="match status" value="1"/>
</dbReference>
<accession>A0A559KCE1</accession>
<protein>
    <recommendedName>
        <fullName evidence="5">5-formyltetrahydrofolate cyclo-ligase</fullName>
        <ecNumber evidence="5">6.3.3.2</ecNumber>
    </recommendedName>
</protein>
<dbReference type="EMBL" id="VNJI01000012">
    <property type="protein sequence ID" value="TVY09800.1"/>
    <property type="molecule type" value="Genomic_DNA"/>
</dbReference>
<evidence type="ECO:0000256" key="1">
    <source>
        <dbReference type="ARBA" id="ARBA00010638"/>
    </source>
</evidence>
<feature type="binding site" evidence="4">
    <location>
        <begin position="7"/>
        <end position="11"/>
    </location>
    <ligand>
        <name>ATP</name>
        <dbReference type="ChEBI" id="CHEBI:30616"/>
    </ligand>
</feature>
<comment type="catalytic activity">
    <reaction evidence="5">
        <text>(6S)-5-formyl-5,6,7,8-tetrahydrofolate + ATP = (6R)-5,10-methenyltetrahydrofolate + ADP + phosphate</text>
        <dbReference type="Rhea" id="RHEA:10488"/>
        <dbReference type="ChEBI" id="CHEBI:30616"/>
        <dbReference type="ChEBI" id="CHEBI:43474"/>
        <dbReference type="ChEBI" id="CHEBI:57455"/>
        <dbReference type="ChEBI" id="CHEBI:57457"/>
        <dbReference type="ChEBI" id="CHEBI:456216"/>
        <dbReference type="EC" id="6.3.3.2"/>
    </reaction>
</comment>
<evidence type="ECO:0000313" key="6">
    <source>
        <dbReference type="EMBL" id="TVY09800.1"/>
    </source>
</evidence>